<dbReference type="OrthoDB" id="26970at2759"/>
<evidence type="ECO:0008006" key="5">
    <source>
        <dbReference type="Google" id="ProtNLM"/>
    </source>
</evidence>
<dbReference type="HOGENOM" id="CLU_010579_0_0_1"/>
<sequence>MMQHEVRPSSAPPPASSAGHSEDIARCRSVPPTIDQGPTLQGVLSLPFLTKAFDEYERGAPDSILCMIDILEQTYSSSSIMIGVDTLNIFSSFIEHLNQTFIFKLSPKHSLLIKTILHTNWIRFEPKADSNAALFEASYSIFFTRFSDWMLNILSAFLSHLGPVLESIVGSLYTISTLAGSSCVSETPRVNVLSQRIHSVIKPLIKMIPMLQASILPFINEFFPHPRQIDSHDYLSCYLSECIKICHYWPEIRPSLIELLISKIIQIDVEVQIEVDELEDDLFEHLESNILEGSEAEQNASHSSDDAEQYDGDLMHRKRPSEDVDEDCSPVALNSFDSIATIKALIARLDSCLLLVFSFIERIKSEDTEVSFANLFISLLVIFEKVVLPTMRSRYTQFILFYITSLDERFPDYFLGVLINRLSSSSLSNSSSTLISSFKGAGGQYFCDSTASWIDTLKLSSGAGCRPSKECLKSGSFDALRLSSACYISGYVARAKFIPKKTVRKCLLYLLCWAGKYIRNHGCPDCRQGYACKEPIGATSKAQFAYKHSIFFSVSQAIFYILCFRHEEALLEDAMQDISCRDLKPHLAKLMCNGCLSPLASILSTISAEFLQIVEAWYPELSPSDQSGLKAAILTPANSRPNSPMPSATAPCCSSPLMMDFFLTEDTVTISAQLKALESLENFFPFDPFKLPSSKIFIPESLFIDWPGHCASEDDDEDGELDSQT</sequence>
<dbReference type="GO" id="GO:0006361">
    <property type="term" value="P:transcription initiation at RNA polymerase I promoter"/>
    <property type="evidence" value="ECO:0007669"/>
    <property type="project" value="InterPro"/>
</dbReference>
<dbReference type="InterPro" id="IPR016024">
    <property type="entry name" value="ARM-type_fold"/>
</dbReference>
<name>A0A098VPK4_9MICR</name>
<evidence type="ECO:0000313" key="4">
    <source>
        <dbReference type="Proteomes" id="UP000029725"/>
    </source>
</evidence>
<dbReference type="SUPFAM" id="SSF48371">
    <property type="entry name" value="ARM repeat"/>
    <property type="match status" value="1"/>
</dbReference>
<dbReference type="InterPro" id="IPR007991">
    <property type="entry name" value="RNA_pol_I_trans_ini_fac_RRN3"/>
</dbReference>
<comment type="similarity">
    <text evidence="1">Belongs to the RRN3 family.</text>
</comment>
<dbReference type="VEuPathDB" id="MicrosporidiaDB:DI09_4p310"/>
<feature type="region of interest" description="Disordered" evidence="2">
    <location>
        <begin position="1"/>
        <end position="22"/>
    </location>
</feature>
<dbReference type="Pfam" id="PF05327">
    <property type="entry name" value="RRN3"/>
    <property type="match status" value="2"/>
</dbReference>
<organism evidence="3 4">
    <name type="scientific">Mitosporidium daphniae</name>
    <dbReference type="NCBI Taxonomy" id="1485682"/>
    <lineage>
        <taxon>Eukaryota</taxon>
        <taxon>Fungi</taxon>
        <taxon>Fungi incertae sedis</taxon>
        <taxon>Microsporidia</taxon>
        <taxon>Mitosporidium</taxon>
    </lineage>
</organism>
<keyword evidence="4" id="KW-1185">Reference proteome</keyword>
<evidence type="ECO:0000256" key="2">
    <source>
        <dbReference type="SAM" id="MobiDB-lite"/>
    </source>
</evidence>
<gene>
    <name evidence="3" type="ORF">DI09_4p310</name>
</gene>
<dbReference type="PANTHER" id="PTHR12790">
    <property type="entry name" value="TRANSCRIPTION INITIATION FACTOR IA RRN3"/>
    <property type="match status" value="1"/>
</dbReference>
<reference evidence="3 4" key="1">
    <citation type="submission" date="2014-04" db="EMBL/GenBank/DDBJ databases">
        <title>A new species of microsporidia sheds light on the evolution of extreme parasitism.</title>
        <authorList>
            <person name="Haag K.L."/>
            <person name="James T.Y."/>
            <person name="Larsson R."/>
            <person name="Schaer T.M."/>
            <person name="Refardt D."/>
            <person name="Pombert J.-F."/>
            <person name="Ebert D."/>
        </authorList>
    </citation>
    <scope>NUCLEOTIDE SEQUENCE [LARGE SCALE GENOMIC DNA]</scope>
    <source>
        <strain evidence="3 4">UGP3</strain>
        <tissue evidence="3">Spores</tissue>
    </source>
</reference>
<dbReference type="GO" id="GO:0001042">
    <property type="term" value="F:RNA polymerase I core binding"/>
    <property type="evidence" value="ECO:0007669"/>
    <property type="project" value="TreeGrafter"/>
</dbReference>
<dbReference type="RefSeq" id="XP_013237375.1">
    <property type="nucleotide sequence ID" value="XM_013381921.1"/>
</dbReference>
<accession>A0A098VPK4</accession>
<dbReference type="GO" id="GO:0001181">
    <property type="term" value="F:RNA polymerase I general transcription initiation factor activity"/>
    <property type="evidence" value="ECO:0007669"/>
    <property type="project" value="InterPro"/>
</dbReference>
<dbReference type="EMBL" id="JMKJ01000444">
    <property type="protein sequence ID" value="KGG50948.1"/>
    <property type="molecule type" value="Genomic_DNA"/>
</dbReference>
<dbReference type="PANTHER" id="PTHR12790:SF0">
    <property type="entry name" value="RNA POLYMERASE I-SPECIFIC TRANSCRIPTION INITIATION FACTOR RRN3-RELATED"/>
    <property type="match status" value="1"/>
</dbReference>
<dbReference type="GeneID" id="25260167"/>
<dbReference type="GO" id="GO:0005634">
    <property type="term" value="C:nucleus"/>
    <property type="evidence" value="ECO:0007669"/>
    <property type="project" value="TreeGrafter"/>
</dbReference>
<evidence type="ECO:0000256" key="1">
    <source>
        <dbReference type="ARBA" id="ARBA00010098"/>
    </source>
</evidence>
<dbReference type="Proteomes" id="UP000029725">
    <property type="component" value="Unassembled WGS sequence"/>
</dbReference>
<evidence type="ECO:0000313" key="3">
    <source>
        <dbReference type="EMBL" id="KGG50948.1"/>
    </source>
</evidence>
<protein>
    <recommendedName>
        <fullName evidence="5">RNA polymerase I-specific transcription initiation factor RRN3</fullName>
    </recommendedName>
</protein>
<comment type="caution">
    <text evidence="3">The sequence shown here is derived from an EMBL/GenBank/DDBJ whole genome shotgun (WGS) entry which is preliminary data.</text>
</comment>
<dbReference type="AlphaFoldDB" id="A0A098VPK4"/>
<proteinExistence type="inferred from homology"/>